<dbReference type="SUPFAM" id="SSF82866">
    <property type="entry name" value="Multidrug efflux transporter AcrB transmembrane domain"/>
    <property type="match status" value="1"/>
</dbReference>
<dbReference type="Proteomes" id="UP001596513">
    <property type="component" value="Unassembled WGS sequence"/>
</dbReference>
<dbReference type="Gene3D" id="1.20.1640.10">
    <property type="entry name" value="Multidrug efflux transporter AcrB transmembrane domain"/>
    <property type="match status" value="1"/>
</dbReference>
<protein>
    <submittedName>
        <fullName evidence="2">Efflux RND transporter permease subunit</fullName>
    </submittedName>
</protein>
<dbReference type="RefSeq" id="WP_380206327.1">
    <property type="nucleotide sequence ID" value="NZ_JBHTEK010000003.1"/>
</dbReference>
<sequence length="84" mass="9268">MFAGAVLRIRPVLMTVVVDMLGLFPVLAATGVGSDLMRPLALPYVFGLVSSTLYALIVVPTLFALVKEWEWRRTGQLTYLSLQN</sequence>
<keyword evidence="1" id="KW-0812">Transmembrane</keyword>
<evidence type="ECO:0000313" key="2">
    <source>
        <dbReference type="EMBL" id="MFC7670616.1"/>
    </source>
</evidence>
<feature type="transmembrane region" description="Helical" evidence="1">
    <location>
        <begin position="44"/>
        <end position="66"/>
    </location>
</feature>
<reference evidence="3" key="1">
    <citation type="journal article" date="2019" name="Int. J. Syst. Evol. Microbiol.">
        <title>The Global Catalogue of Microorganisms (GCM) 10K type strain sequencing project: providing services to taxonomists for standard genome sequencing and annotation.</title>
        <authorList>
            <consortium name="The Broad Institute Genomics Platform"/>
            <consortium name="The Broad Institute Genome Sequencing Center for Infectious Disease"/>
            <person name="Wu L."/>
            <person name="Ma J."/>
        </authorList>
    </citation>
    <scope>NUCLEOTIDE SEQUENCE [LARGE SCALE GENOMIC DNA]</scope>
    <source>
        <strain evidence="3">JCM 19635</strain>
    </source>
</reference>
<dbReference type="Pfam" id="PF00873">
    <property type="entry name" value="ACR_tran"/>
    <property type="match status" value="1"/>
</dbReference>
<dbReference type="PANTHER" id="PTHR32063">
    <property type="match status" value="1"/>
</dbReference>
<comment type="caution">
    <text evidence="2">The sequence shown here is derived from an EMBL/GenBank/DDBJ whole genome shotgun (WGS) entry which is preliminary data.</text>
</comment>
<name>A0ABW2UEW1_9BACT</name>
<gene>
    <name evidence="2" type="ORF">ACFQT0_26955</name>
</gene>
<keyword evidence="1" id="KW-1133">Transmembrane helix</keyword>
<evidence type="ECO:0000256" key="1">
    <source>
        <dbReference type="SAM" id="Phobius"/>
    </source>
</evidence>
<keyword evidence="3" id="KW-1185">Reference proteome</keyword>
<dbReference type="EMBL" id="JBHTEK010000003">
    <property type="protein sequence ID" value="MFC7670616.1"/>
    <property type="molecule type" value="Genomic_DNA"/>
</dbReference>
<organism evidence="2 3">
    <name type="scientific">Hymenobacter humi</name>
    <dbReference type="NCBI Taxonomy" id="1411620"/>
    <lineage>
        <taxon>Bacteria</taxon>
        <taxon>Pseudomonadati</taxon>
        <taxon>Bacteroidota</taxon>
        <taxon>Cytophagia</taxon>
        <taxon>Cytophagales</taxon>
        <taxon>Hymenobacteraceae</taxon>
        <taxon>Hymenobacter</taxon>
    </lineage>
</organism>
<dbReference type="PANTHER" id="PTHR32063:SF19">
    <property type="entry name" value="CATION EFFLUX SYSTEM PROTEIN CUSA"/>
    <property type="match status" value="1"/>
</dbReference>
<dbReference type="InterPro" id="IPR001036">
    <property type="entry name" value="Acrflvin-R"/>
</dbReference>
<proteinExistence type="predicted"/>
<keyword evidence="1" id="KW-0472">Membrane</keyword>
<evidence type="ECO:0000313" key="3">
    <source>
        <dbReference type="Proteomes" id="UP001596513"/>
    </source>
</evidence>
<accession>A0ABW2UEW1</accession>
<feature type="transmembrane region" description="Helical" evidence="1">
    <location>
        <begin position="12"/>
        <end position="32"/>
    </location>
</feature>